<feature type="transmembrane region" description="Helical" evidence="1">
    <location>
        <begin position="244"/>
        <end position="267"/>
    </location>
</feature>
<accession>A0ABN3GP86</accession>
<keyword evidence="3" id="KW-0808">Transferase</keyword>
<sequence length="390" mass="42539">MTPTPDRADRPARLPSLTGLRFPAALLVFVYHGSLQLPSTSLFTDQTFAAHYATAASQLGALGVTFFFVLSGFVLTWSAREHDSPAAFWRRRLVKIYPNYVVAWVLAMLVFAAAYTPAGQAVLNLFMLQVWVPDFYVNLGVNPPSWSLGTEAFFYATFPLLLPLVNRISAERLKYWIAGTVAAVIATPLIAYAAFPDTPAVPGGWDASQSQYWFAYFLPPVRLLDFALGILVARAVLLGRWRDIGLGWSALLLAVSVPLASFVPYLYGQRAVTIVPIALLVAAAATADVKGRFTPFRSRPARWLGEASFAFYLLHFVVITGGRTLLGRTFSTPAAIGLLAAELAVSLAAAAALYAWFERPITRRFSASRRPAATVPAQRRPAEAALSVEH</sequence>
<name>A0ABN3GP86_9ACTN</name>
<evidence type="ECO:0000259" key="2">
    <source>
        <dbReference type="Pfam" id="PF01757"/>
    </source>
</evidence>
<proteinExistence type="predicted"/>
<dbReference type="PANTHER" id="PTHR23028">
    <property type="entry name" value="ACETYLTRANSFERASE"/>
    <property type="match status" value="1"/>
</dbReference>
<keyword evidence="3" id="KW-0012">Acyltransferase</keyword>
<feature type="transmembrane region" description="Helical" evidence="1">
    <location>
        <begin position="334"/>
        <end position="357"/>
    </location>
</feature>
<feature type="transmembrane region" description="Helical" evidence="1">
    <location>
        <begin position="175"/>
        <end position="195"/>
    </location>
</feature>
<gene>
    <name evidence="3" type="ORF">GCM10010170_050200</name>
</gene>
<dbReference type="Pfam" id="PF01757">
    <property type="entry name" value="Acyl_transf_3"/>
    <property type="match status" value="1"/>
</dbReference>
<keyword evidence="1" id="KW-0812">Transmembrane</keyword>
<dbReference type="InterPro" id="IPR002656">
    <property type="entry name" value="Acyl_transf_3_dom"/>
</dbReference>
<dbReference type="GO" id="GO:0016746">
    <property type="term" value="F:acyltransferase activity"/>
    <property type="evidence" value="ECO:0007669"/>
    <property type="project" value="UniProtKB-KW"/>
</dbReference>
<feature type="transmembrane region" description="Helical" evidence="1">
    <location>
        <begin position="152"/>
        <end position="168"/>
    </location>
</feature>
<keyword evidence="1" id="KW-1133">Transmembrane helix</keyword>
<dbReference type="RefSeq" id="WP_344614938.1">
    <property type="nucleotide sequence ID" value="NZ_BAAARV010000040.1"/>
</dbReference>
<dbReference type="Proteomes" id="UP001501444">
    <property type="component" value="Unassembled WGS sequence"/>
</dbReference>
<feature type="domain" description="Acyltransferase 3" evidence="2">
    <location>
        <begin position="16"/>
        <end position="348"/>
    </location>
</feature>
<keyword evidence="1" id="KW-0472">Membrane</keyword>
<protein>
    <submittedName>
        <fullName evidence="3">Acyltransferase</fullName>
    </submittedName>
</protein>
<feature type="transmembrane region" description="Helical" evidence="1">
    <location>
        <begin position="215"/>
        <end position="237"/>
    </location>
</feature>
<reference evidence="3 4" key="1">
    <citation type="journal article" date="2019" name="Int. J. Syst. Evol. Microbiol.">
        <title>The Global Catalogue of Microorganisms (GCM) 10K type strain sequencing project: providing services to taxonomists for standard genome sequencing and annotation.</title>
        <authorList>
            <consortium name="The Broad Institute Genomics Platform"/>
            <consortium name="The Broad Institute Genome Sequencing Center for Infectious Disease"/>
            <person name="Wu L."/>
            <person name="Ma J."/>
        </authorList>
    </citation>
    <scope>NUCLEOTIDE SEQUENCE [LARGE SCALE GENOMIC DNA]</scope>
    <source>
        <strain evidence="3 4">JCM 3272</strain>
    </source>
</reference>
<evidence type="ECO:0000256" key="1">
    <source>
        <dbReference type="SAM" id="Phobius"/>
    </source>
</evidence>
<organism evidence="3 4">
    <name type="scientific">Dactylosporangium salmoneum</name>
    <dbReference type="NCBI Taxonomy" id="53361"/>
    <lineage>
        <taxon>Bacteria</taxon>
        <taxon>Bacillati</taxon>
        <taxon>Actinomycetota</taxon>
        <taxon>Actinomycetes</taxon>
        <taxon>Micromonosporales</taxon>
        <taxon>Micromonosporaceae</taxon>
        <taxon>Dactylosporangium</taxon>
    </lineage>
</organism>
<evidence type="ECO:0000313" key="4">
    <source>
        <dbReference type="Proteomes" id="UP001501444"/>
    </source>
</evidence>
<dbReference type="EMBL" id="BAAARV010000040">
    <property type="protein sequence ID" value="GAA2357057.1"/>
    <property type="molecule type" value="Genomic_DNA"/>
</dbReference>
<feature type="transmembrane region" description="Helical" evidence="1">
    <location>
        <begin position="273"/>
        <end position="291"/>
    </location>
</feature>
<dbReference type="PANTHER" id="PTHR23028:SF53">
    <property type="entry name" value="ACYL_TRANSF_3 DOMAIN-CONTAINING PROTEIN"/>
    <property type="match status" value="1"/>
</dbReference>
<keyword evidence="4" id="KW-1185">Reference proteome</keyword>
<comment type="caution">
    <text evidence="3">The sequence shown here is derived from an EMBL/GenBank/DDBJ whole genome shotgun (WGS) entry which is preliminary data.</text>
</comment>
<feature type="transmembrane region" description="Helical" evidence="1">
    <location>
        <begin position="52"/>
        <end position="79"/>
    </location>
</feature>
<evidence type="ECO:0000313" key="3">
    <source>
        <dbReference type="EMBL" id="GAA2357057.1"/>
    </source>
</evidence>
<feature type="transmembrane region" description="Helical" evidence="1">
    <location>
        <begin position="303"/>
        <end position="322"/>
    </location>
</feature>
<feature type="transmembrane region" description="Helical" evidence="1">
    <location>
        <begin position="100"/>
        <end position="132"/>
    </location>
</feature>
<dbReference type="InterPro" id="IPR050879">
    <property type="entry name" value="Acyltransferase_3"/>
</dbReference>
<feature type="transmembrane region" description="Helical" evidence="1">
    <location>
        <begin position="12"/>
        <end position="32"/>
    </location>
</feature>